<comment type="subcellular location">
    <subcellularLocation>
        <location evidence="2">Cytoplasm</location>
    </subcellularLocation>
</comment>
<dbReference type="PROSITE" id="PS00387">
    <property type="entry name" value="PPASE"/>
    <property type="match status" value="1"/>
</dbReference>
<dbReference type="CDD" id="cd00412">
    <property type="entry name" value="pyrophosphatase"/>
    <property type="match status" value="1"/>
</dbReference>
<evidence type="ECO:0000256" key="1">
    <source>
        <dbReference type="ARBA" id="ARBA00001946"/>
    </source>
</evidence>
<comment type="catalytic activity">
    <reaction evidence="11">
        <text>diphosphate + H2O = 2 phosphate + H(+)</text>
        <dbReference type="Rhea" id="RHEA:24576"/>
        <dbReference type="ChEBI" id="CHEBI:15377"/>
        <dbReference type="ChEBI" id="CHEBI:15378"/>
        <dbReference type="ChEBI" id="CHEBI:33019"/>
        <dbReference type="ChEBI" id="CHEBI:43474"/>
        <dbReference type="EC" id="3.6.1.1"/>
    </reaction>
</comment>
<evidence type="ECO:0000256" key="11">
    <source>
        <dbReference type="ARBA" id="ARBA00047820"/>
    </source>
</evidence>
<dbReference type="Proteomes" id="UP000054342">
    <property type="component" value="Unassembled WGS sequence"/>
</dbReference>
<keyword evidence="6" id="KW-0479">Metal-binding</keyword>
<dbReference type="InterPro" id="IPR036649">
    <property type="entry name" value="Pyrophosphatase_sf"/>
</dbReference>
<evidence type="ECO:0000256" key="10">
    <source>
        <dbReference type="ARBA" id="ARBA00040300"/>
    </source>
</evidence>
<dbReference type="GO" id="GO:0004427">
    <property type="term" value="F:inorganic diphosphate phosphatase activity"/>
    <property type="evidence" value="ECO:0007669"/>
    <property type="project" value="UniProtKB-EC"/>
</dbReference>
<evidence type="ECO:0000256" key="5">
    <source>
        <dbReference type="ARBA" id="ARBA00022490"/>
    </source>
</evidence>
<evidence type="ECO:0000256" key="6">
    <source>
        <dbReference type="ARBA" id="ARBA00022723"/>
    </source>
</evidence>
<dbReference type="GO" id="GO:0005737">
    <property type="term" value="C:cytoplasm"/>
    <property type="evidence" value="ECO:0007669"/>
    <property type="project" value="UniProtKB-SubCell"/>
</dbReference>
<dbReference type="OrthoDB" id="1608002at2759"/>
<keyword evidence="7" id="KW-0378">Hydrolase</keyword>
<sequence>MAPLTSSSSNPYKLRKHGRPRTDDFRVFFEKDGNPVSPFHDIPLYADKENQIFNMVVEIPRWTNEKYEVSRNRTLNPIHQDQKNGKPRFVRNRFPHHGYIWNYGALPQTWEDPNHVNPDTKAKGDNDPIDACDIAQPVSYTGEVKQVKILGILALIDSGQTDWKLIVIDVRDATANDMHDIDDVERLMPGFLTATREWFRLYKVPDGEPPNDFAFDGKYRTRQVALDIIDECANAWDNLITGKTKPGKISRTNVTVEKSPFKVDPDELKIPKSENLKPAPKPKVVDEWFFVPANDVPDEDNKPAESSEAWLVRPKPEARPRADMWQVPHSVKTL</sequence>
<dbReference type="STRING" id="348802.A0A0D2E9U8"/>
<dbReference type="FunFam" id="3.90.80.10:FF:000004">
    <property type="entry name" value="Inorganic pyrophosphatase"/>
    <property type="match status" value="1"/>
</dbReference>
<reference evidence="13 14" key="1">
    <citation type="submission" date="2015-01" db="EMBL/GenBank/DDBJ databases">
        <title>The Genome Sequence of Exophiala xenobiotica CBS118157.</title>
        <authorList>
            <consortium name="The Broad Institute Genomics Platform"/>
            <person name="Cuomo C."/>
            <person name="de Hoog S."/>
            <person name="Gorbushina A."/>
            <person name="Stielow B."/>
            <person name="Teixiera M."/>
            <person name="Abouelleil A."/>
            <person name="Chapman S.B."/>
            <person name="Priest M."/>
            <person name="Young S.K."/>
            <person name="Wortman J."/>
            <person name="Nusbaum C."/>
            <person name="Birren B."/>
        </authorList>
    </citation>
    <scope>NUCLEOTIDE SEQUENCE [LARGE SCALE GENOMIC DNA]</scope>
    <source>
        <strain evidence="13 14">CBS 118157</strain>
    </source>
</reference>
<dbReference type="EC" id="3.6.1.1" evidence="4"/>
<comment type="cofactor">
    <cofactor evidence="1">
        <name>Mg(2+)</name>
        <dbReference type="ChEBI" id="CHEBI:18420"/>
    </cofactor>
</comment>
<evidence type="ECO:0000256" key="12">
    <source>
        <dbReference type="SAM" id="MobiDB-lite"/>
    </source>
</evidence>
<evidence type="ECO:0000313" key="13">
    <source>
        <dbReference type="EMBL" id="KIW51415.1"/>
    </source>
</evidence>
<evidence type="ECO:0000256" key="9">
    <source>
        <dbReference type="ARBA" id="ARBA00032535"/>
    </source>
</evidence>
<dbReference type="SUPFAM" id="SSF50324">
    <property type="entry name" value="Inorganic pyrophosphatase"/>
    <property type="match status" value="1"/>
</dbReference>
<evidence type="ECO:0000256" key="4">
    <source>
        <dbReference type="ARBA" id="ARBA00012146"/>
    </source>
</evidence>
<evidence type="ECO:0000313" key="14">
    <source>
        <dbReference type="Proteomes" id="UP000054342"/>
    </source>
</evidence>
<dbReference type="Gene3D" id="3.90.80.10">
    <property type="entry name" value="Inorganic pyrophosphatase"/>
    <property type="match status" value="1"/>
</dbReference>
<accession>A0A0D2E9U8</accession>
<dbReference type="PANTHER" id="PTHR10286">
    <property type="entry name" value="INORGANIC PYROPHOSPHATASE"/>
    <property type="match status" value="1"/>
</dbReference>
<evidence type="ECO:0000256" key="7">
    <source>
        <dbReference type="ARBA" id="ARBA00022801"/>
    </source>
</evidence>
<dbReference type="HOGENOM" id="CLU_040684_0_2_1"/>
<dbReference type="InterPro" id="IPR008162">
    <property type="entry name" value="Pyrophosphatase"/>
</dbReference>
<comment type="similarity">
    <text evidence="3">Belongs to the PPase family.</text>
</comment>
<keyword evidence="8" id="KW-0460">Magnesium</keyword>
<protein>
    <recommendedName>
        <fullName evidence="10">Inorganic pyrophosphatase</fullName>
        <ecNumber evidence="4">3.6.1.1</ecNumber>
    </recommendedName>
    <alternativeName>
        <fullName evidence="9">Pyrophosphate phospho-hydrolase</fullName>
    </alternativeName>
</protein>
<gene>
    <name evidence="13" type="ORF">PV05_10136</name>
</gene>
<keyword evidence="5" id="KW-0963">Cytoplasm</keyword>
<dbReference type="EMBL" id="KN847322">
    <property type="protein sequence ID" value="KIW51415.1"/>
    <property type="molecule type" value="Genomic_DNA"/>
</dbReference>
<feature type="region of interest" description="Disordered" evidence="12">
    <location>
        <begin position="295"/>
        <end position="334"/>
    </location>
</feature>
<evidence type="ECO:0000256" key="2">
    <source>
        <dbReference type="ARBA" id="ARBA00004496"/>
    </source>
</evidence>
<proteinExistence type="inferred from homology"/>
<dbReference type="GO" id="GO:0000287">
    <property type="term" value="F:magnesium ion binding"/>
    <property type="evidence" value="ECO:0007669"/>
    <property type="project" value="InterPro"/>
</dbReference>
<dbReference type="AlphaFoldDB" id="A0A0D2E9U8"/>
<keyword evidence="14" id="KW-1185">Reference proteome</keyword>
<name>A0A0D2E9U8_9EURO</name>
<organism evidence="13 14">
    <name type="scientific">Exophiala xenobiotica</name>
    <dbReference type="NCBI Taxonomy" id="348802"/>
    <lineage>
        <taxon>Eukaryota</taxon>
        <taxon>Fungi</taxon>
        <taxon>Dikarya</taxon>
        <taxon>Ascomycota</taxon>
        <taxon>Pezizomycotina</taxon>
        <taxon>Eurotiomycetes</taxon>
        <taxon>Chaetothyriomycetidae</taxon>
        <taxon>Chaetothyriales</taxon>
        <taxon>Herpotrichiellaceae</taxon>
        <taxon>Exophiala</taxon>
    </lineage>
</organism>
<dbReference type="Pfam" id="PF00719">
    <property type="entry name" value="Pyrophosphatase"/>
    <property type="match status" value="1"/>
</dbReference>
<evidence type="ECO:0000256" key="8">
    <source>
        <dbReference type="ARBA" id="ARBA00022842"/>
    </source>
</evidence>
<evidence type="ECO:0000256" key="3">
    <source>
        <dbReference type="ARBA" id="ARBA00006220"/>
    </source>
</evidence>
<dbReference type="GO" id="GO:0006796">
    <property type="term" value="P:phosphate-containing compound metabolic process"/>
    <property type="evidence" value="ECO:0007669"/>
    <property type="project" value="InterPro"/>
</dbReference>
<dbReference type="RefSeq" id="XP_013311999.1">
    <property type="nucleotide sequence ID" value="XM_013456545.1"/>
</dbReference>
<dbReference type="GeneID" id="25332044"/>